<dbReference type="AlphaFoldDB" id="A0A8X6V632"/>
<feature type="domain" description="G-patch" evidence="4">
    <location>
        <begin position="580"/>
        <end position="624"/>
    </location>
</feature>
<evidence type="ECO:0000256" key="2">
    <source>
        <dbReference type="SAM" id="MobiDB-lite"/>
    </source>
</evidence>
<dbReference type="PROSITE" id="PS50137">
    <property type="entry name" value="DS_RBD"/>
    <property type="match status" value="1"/>
</dbReference>
<dbReference type="InterPro" id="IPR000467">
    <property type="entry name" value="G_patch_dom"/>
</dbReference>
<dbReference type="SMART" id="SM00443">
    <property type="entry name" value="G_patch"/>
    <property type="match status" value="1"/>
</dbReference>
<protein>
    <submittedName>
        <fullName evidence="5">Uncharacterized protein</fullName>
    </submittedName>
</protein>
<comment type="caution">
    <text evidence="5">The sequence shown here is derived from an EMBL/GenBank/DDBJ whole genome shotgun (WGS) entry which is preliminary data.</text>
</comment>
<dbReference type="PROSITE" id="PS50174">
    <property type="entry name" value="G_PATCH"/>
    <property type="match status" value="1"/>
</dbReference>
<dbReference type="EMBL" id="BMAU01021177">
    <property type="protein sequence ID" value="GFX94499.1"/>
    <property type="molecule type" value="Genomic_DNA"/>
</dbReference>
<evidence type="ECO:0000313" key="5">
    <source>
        <dbReference type="EMBL" id="GFX94499.1"/>
    </source>
</evidence>
<evidence type="ECO:0000256" key="1">
    <source>
        <dbReference type="PROSITE-ProRule" id="PRU00266"/>
    </source>
</evidence>
<dbReference type="Proteomes" id="UP000887159">
    <property type="component" value="Unassembled WGS sequence"/>
</dbReference>
<evidence type="ECO:0000259" key="4">
    <source>
        <dbReference type="PROSITE" id="PS50174"/>
    </source>
</evidence>
<keyword evidence="1" id="KW-0694">RNA-binding</keyword>
<feature type="region of interest" description="Disordered" evidence="2">
    <location>
        <begin position="395"/>
        <end position="414"/>
    </location>
</feature>
<proteinExistence type="predicted"/>
<dbReference type="GO" id="GO:0003723">
    <property type="term" value="F:RNA binding"/>
    <property type="evidence" value="ECO:0007669"/>
    <property type="project" value="UniProtKB-UniRule"/>
</dbReference>
<feature type="compositionally biased region" description="Polar residues" evidence="2">
    <location>
        <begin position="363"/>
        <end position="378"/>
    </location>
</feature>
<evidence type="ECO:0000259" key="3">
    <source>
        <dbReference type="PROSITE" id="PS50137"/>
    </source>
</evidence>
<sequence>MVKMASSDLLVPSARLTVRKRNLSDESFQKPFKFIQFCSTKLSEESENINDSLKASDISKSYEADLSTKDTVASNCKNHSTAKSTVICTDTEKKHMPSESSTNYKRIIHSLRQSKNVNLMRTVAEVIPKKSISSYSALKSLQESPDFKNVAKYCFVPESASVRCCHFYIGDILISTGRDSSKKVAQYKAVGYGLGILKNLSNLPDKTLSDIKHEWQEWTKIANYKEPLFSDGKLESDALGRVLSEMKNNPFLTDLYTILTVIEQLQTPRDKNILAADIIQLAVNKSKKGTNVFYFNFSEDSNTLLHERLFHCDLVIGNVLICQAKSSSKKNSKAEAAEQGIISLTSFFDSNGEINYGTENSVQVNSSMDNNAHSSPTKNIDKSNLPELSSSCIAPSKKQKSNFPSHEKYDSVGSSKVTNSLIKASDYTPPQPIPTQNGIQRCNEYRKETKFKINESLLRNSLEQNFVLFDFSEAHCESSLKTPSGMLNYAMKMSSRTMTFNLNRESDDSGYRCTVLSNQAAIGVGIGSTESDAKCNAIQNTVEYLQNIFYTIKEKNEVKNGFVITREKLVNVQDPNIISDNNIGHKMLKRMGWTGGGIGKTSGIAEPIIVKGQISHLGLGFSGKEETSFNQSVGQLLQNYYKTKTTSDLIFSTDFTKKERREIHNLEQRSILSLYAMGCNLAKSSIQSLKT</sequence>
<accession>A0A8X6V632</accession>
<reference evidence="5" key="1">
    <citation type="submission" date="2020-08" db="EMBL/GenBank/DDBJ databases">
        <title>Multicomponent nature underlies the extraordinary mechanical properties of spider dragline silk.</title>
        <authorList>
            <person name="Kono N."/>
            <person name="Nakamura H."/>
            <person name="Mori M."/>
            <person name="Yoshida Y."/>
            <person name="Ohtoshi R."/>
            <person name="Malay A.D."/>
            <person name="Moran D.A.P."/>
            <person name="Tomita M."/>
            <person name="Numata K."/>
            <person name="Arakawa K."/>
        </authorList>
    </citation>
    <scope>NUCLEOTIDE SEQUENCE</scope>
</reference>
<dbReference type="SUPFAM" id="SSF54768">
    <property type="entry name" value="dsRNA-binding domain-like"/>
    <property type="match status" value="1"/>
</dbReference>
<dbReference type="Pfam" id="PF01585">
    <property type="entry name" value="G-patch"/>
    <property type="match status" value="1"/>
</dbReference>
<dbReference type="Gene3D" id="3.30.160.20">
    <property type="match status" value="1"/>
</dbReference>
<dbReference type="InterPro" id="IPR014720">
    <property type="entry name" value="dsRBD_dom"/>
</dbReference>
<feature type="domain" description="DRBM" evidence="3">
    <location>
        <begin position="482"/>
        <end position="547"/>
    </location>
</feature>
<gene>
    <name evidence="5" type="ORF">TNCV_4295391</name>
</gene>
<feature type="region of interest" description="Disordered" evidence="2">
    <location>
        <begin position="363"/>
        <end position="386"/>
    </location>
</feature>
<dbReference type="Pfam" id="PF00035">
    <property type="entry name" value="dsrm"/>
    <property type="match status" value="1"/>
</dbReference>
<name>A0A8X6V632_TRICX</name>
<evidence type="ECO:0000313" key="6">
    <source>
        <dbReference type="Proteomes" id="UP000887159"/>
    </source>
</evidence>
<keyword evidence="6" id="KW-1185">Reference proteome</keyword>
<organism evidence="5 6">
    <name type="scientific">Trichonephila clavipes</name>
    <name type="common">Golden silk orbweaver</name>
    <name type="synonym">Nephila clavipes</name>
    <dbReference type="NCBI Taxonomy" id="2585209"/>
    <lineage>
        <taxon>Eukaryota</taxon>
        <taxon>Metazoa</taxon>
        <taxon>Ecdysozoa</taxon>
        <taxon>Arthropoda</taxon>
        <taxon>Chelicerata</taxon>
        <taxon>Arachnida</taxon>
        <taxon>Araneae</taxon>
        <taxon>Araneomorphae</taxon>
        <taxon>Entelegynae</taxon>
        <taxon>Araneoidea</taxon>
        <taxon>Nephilidae</taxon>
        <taxon>Trichonephila</taxon>
    </lineage>
</organism>